<comment type="similarity">
    <text evidence="2">Belongs to the bZIP family. PAR subfamily.</text>
</comment>
<evidence type="ECO:0000256" key="1">
    <source>
        <dbReference type="ARBA" id="ARBA00004123"/>
    </source>
</evidence>
<dbReference type="InterPro" id="IPR046347">
    <property type="entry name" value="bZIP_sf"/>
</dbReference>
<dbReference type="PANTHER" id="PTHR11988">
    <property type="entry name" value="THYROTROPH EMBRYONIC FACTOR RELATED"/>
    <property type="match status" value="1"/>
</dbReference>
<feature type="compositionally biased region" description="Low complexity" evidence="7">
    <location>
        <begin position="164"/>
        <end position="195"/>
    </location>
</feature>
<evidence type="ECO:0000256" key="3">
    <source>
        <dbReference type="ARBA" id="ARBA00023015"/>
    </source>
</evidence>
<feature type="region of interest" description="Disordered" evidence="7">
    <location>
        <begin position="246"/>
        <end position="265"/>
    </location>
</feature>
<accession>A0A1S3HWM0</accession>
<keyword evidence="5" id="KW-0804">Transcription</keyword>
<dbReference type="STRING" id="7574.A0A1S3HWM0"/>
<dbReference type="RefSeq" id="XP_013390430.1">
    <property type="nucleotide sequence ID" value="XM_013534976.1"/>
</dbReference>
<feature type="region of interest" description="Disordered" evidence="7">
    <location>
        <begin position="158"/>
        <end position="227"/>
    </location>
</feature>
<gene>
    <name evidence="10" type="primary">LOC106158866</name>
</gene>
<evidence type="ECO:0000313" key="10">
    <source>
        <dbReference type="RefSeq" id="XP_013390430.1"/>
    </source>
</evidence>
<dbReference type="InterPro" id="IPR004827">
    <property type="entry name" value="bZIP"/>
</dbReference>
<feature type="region of interest" description="Disordered" evidence="7">
    <location>
        <begin position="15"/>
        <end position="102"/>
    </location>
</feature>
<proteinExistence type="inferred from homology"/>
<comment type="subcellular location">
    <subcellularLocation>
        <location evidence="1">Nucleus</location>
    </subcellularLocation>
</comment>
<keyword evidence="6" id="KW-0539">Nucleus</keyword>
<dbReference type="AlphaFoldDB" id="A0A1S3HWM0"/>
<evidence type="ECO:0000256" key="4">
    <source>
        <dbReference type="ARBA" id="ARBA00023125"/>
    </source>
</evidence>
<dbReference type="OMA" id="MPMFASN"/>
<organism evidence="9 10">
    <name type="scientific">Lingula anatina</name>
    <name type="common">Brachiopod</name>
    <name type="synonym">Lingula unguis</name>
    <dbReference type="NCBI Taxonomy" id="7574"/>
    <lineage>
        <taxon>Eukaryota</taxon>
        <taxon>Metazoa</taxon>
        <taxon>Spiralia</taxon>
        <taxon>Lophotrochozoa</taxon>
        <taxon>Brachiopoda</taxon>
        <taxon>Linguliformea</taxon>
        <taxon>Lingulata</taxon>
        <taxon>Lingulida</taxon>
        <taxon>Linguloidea</taxon>
        <taxon>Lingulidae</taxon>
        <taxon>Lingula</taxon>
    </lineage>
</organism>
<sequence length="307" mass="32677">MATVASTAEMALDFSKTALEKREDVPPSPSPSLSNSDGESSRSASVSDGHQEEREASTVATVKPLKTPKMSPSGRGDKSPPQLSPGQENGSGEGDPSGMRPFKVYPFEHMPMFASNPLAAAAGSELYNAYAAATMPYGLAPGLLDSAMLSSPLNNYFNRRRRSNTSGNSTTNTTSSTAATTTNVSSSSSPVSTSPVLGTQLSVPSTSVTSNGALSSGDSDSECGSAKRAKLGAFPGEEKKDEAYWERRRKNNEAAKRSRDARRAKEEEIAMRAAFLEQENLKLRAQVAILKNETAKLHYMLYSRSCS</sequence>
<dbReference type="GO" id="GO:0000978">
    <property type="term" value="F:RNA polymerase II cis-regulatory region sequence-specific DNA binding"/>
    <property type="evidence" value="ECO:0007669"/>
    <property type="project" value="TreeGrafter"/>
</dbReference>
<dbReference type="Pfam" id="PF07716">
    <property type="entry name" value="bZIP_2"/>
    <property type="match status" value="1"/>
</dbReference>
<dbReference type="Gene3D" id="1.20.5.170">
    <property type="match status" value="1"/>
</dbReference>
<keyword evidence="4" id="KW-0238">DNA-binding</keyword>
<keyword evidence="9" id="KW-1185">Reference proteome</keyword>
<dbReference type="PROSITE" id="PS50217">
    <property type="entry name" value="BZIP"/>
    <property type="match status" value="1"/>
</dbReference>
<dbReference type="PANTHER" id="PTHR11988:SF56">
    <property type="entry name" value="TRANSCRIPTION FACTOR CES-2"/>
    <property type="match status" value="1"/>
</dbReference>
<dbReference type="SUPFAM" id="SSF57959">
    <property type="entry name" value="Leucine zipper domain"/>
    <property type="match status" value="1"/>
</dbReference>
<dbReference type="GO" id="GO:0005634">
    <property type="term" value="C:nucleus"/>
    <property type="evidence" value="ECO:0007669"/>
    <property type="project" value="UniProtKB-SubCell"/>
</dbReference>
<dbReference type="InParanoid" id="A0A1S3HWM0"/>
<dbReference type="Proteomes" id="UP000085678">
    <property type="component" value="Unplaced"/>
</dbReference>
<dbReference type="KEGG" id="lak:106158866"/>
<feature type="compositionally biased region" description="Polar residues" evidence="7">
    <location>
        <begin position="196"/>
        <end position="218"/>
    </location>
</feature>
<evidence type="ECO:0000256" key="7">
    <source>
        <dbReference type="SAM" id="MobiDB-lite"/>
    </source>
</evidence>
<evidence type="ECO:0000256" key="2">
    <source>
        <dbReference type="ARBA" id="ARBA00009208"/>
    </source>
</evidence>
<name>A0A1S3HWM0_LINAN</name>
<feature type="domain" description="BZIP" evidence="8">
    <location>
        <begin position="241"/>
        <end position="304"/>
    </location>
</feature>
<dbReference type="OrthoDB" id="6022300at2759"/>
<evidence type="ECO:0000256" key="6">
    <source>
        <dbReference type="ARBA" id="ARBA00023242"/>
    </source>
</evidence>
<dbReference type="SMART" id="SM00338">
    <property type="entry name" value="BRLZ"/>
    <property type="match status" value="1"/>
</dbReference>
<dbReference type="InterPro" id="IPR040223">
    <property type="entry name" value="PAR_bZIP"/>
</dbReference>
<evidence type="ECO:0000259" key="8">
    <source>
        <dbReference type="PROSITE" id="PS50217"/>
    </source>
</evidence>
<evidence type="ECO:0000313" key="9">
    <source>
        <dbReference type="Proteomes" id="UP000085678"/>
    </source>
</evidence>
<dbReference type="FunFam" id="1.20.5.170:FF:000007">
    <property type="entry name" value="hepatic leukemia factor isoform X2"/>
    <property type="match status" value="1"/>
</dbReference>
<keyword evidence="3" id="KW-0805">Transcription regulation</keyword>
<protein>
    <submittedName>
        <fullName evidence="10">Protein giant</fullName>
    </submittedName>
</protein>
<dbReference type="CDD" id="cd14695">
    <property type="entry name" value="bZIP_HLF"/>
    <property type="match status" value="1"/>
</dbReference>
<evidence type="ECO:0000256" key="5">
    <source>
        <dbReference type="ARBA" id="ARBA00023163"/>
    </source>
</evidence>
<reference evidence="10" key="1">
    <citation type="submission" date="2025-08" db="UniProtKB">
        <authorList>
            <consortium name="RefSeq"/>
        </authorList>
    </citation>
    <scope>IDENTIFICATION</scope>
    <source>
        <tissue evidence="10">Gonads</tissue>
    </source>
</reference>
<dbReference type="GeneID" id="106158866"/>
<dbReference type="GO" id="GO:0000981">
    <property type="term" value="F:DNA-binding transcription factor activity, RNA polymerase II-specific"/>
    <property type="evidence" value="ECO:0007669"/>
    <property type="project" value="TreeGrafter"/>
</dbReference>